<reference evidence="1" key="1">
    <citation type="submission" date="2014-09" db="EMBL/GenBank/DDBJ databases">
        <authorList>
            <person name="Magalhaes I.L.F."/>
            <person name="Oliveira U."/>
            <person name="Santos F.R."/>
            <person name="Vidigal T.H.D.A."/>
            <person name="Brescovit A.D."/>
            <person name="Santos A.J."/>
        </authorList>
    </citation>
    <scope>NUCLEOTIDE SEQUENCE</scope>
    <source>
        <tissue evidence="1">Shoot tissue taken approximately 20 cm above the soil surface</tissue>
    </source>
</reference>
<dbReference type="AlphaFoldDB" id="A0A0A8XTQ1"/>
<organism evidence="1">
    <name type="scientific">Arundo donax</name>
    <name type="common">Giant reed</name>
    <name type="synonym">Donax arundinaceus</name>
    <dbReference type="NCBI Taxonomy" id="35708"/>
    <lineage>
        <taxon>Eukaryota</taxon>
        <taxon>Viridiplantae</taxon>
        <taxon>Streptophyta</taxon>
        <taxon>Embryophyta</taxon>
        <taxon>Tracheophyta</taxon>
        <taxon>Spermatophyta</taxon>
        <taxon>Magnoliopsida</taxon>
        <taxon>Liliopsida</taxon>
        <taxon>Poales</taxon>
        <taxon>Poaceae</taxon>
        <taxon>PACMAD clade</taxon>
        <taxon>Arundinoideae</taxon>
        <taxon>Arundineae</taxon>
        <taxon>Arundo</taxon>
    </lineage>
</organism>
<sequence>MTELAEVYGSTNTFDLNFDAFFFLKKICISTSWKTRSYFLCFYFYISGSKVESN</sequence>
<protein>
    <submittedName>
        <fullName evidence="1">Uncharacterized protein</fullName>
    </submittedName>
</protein>
<reference evidence="1" key="2">
    <citation type="journal article" date="2015" name="Data Brief">
        <title>Shoot transcriptome of the giant reed, Arundo donax.</title>
        <authorList>
            <person name="Barrero R.A."/>
            <person name="Guerrero F.D."/>
            <person name="Moolhuijzen P."/>
            <person name="Goolsby J.A."/>
            <person name="Tidwell J."/>
            <person name="Bellgard S.E."/>
            <person name="Bellgard M.I."/>
        </authorList>
    </citation>
    <scope>NUCLEOTIDE SEQUENCE</scope>
    <source>
        <tissue evidence="1">Shoot tissue taken approximately 20 cm above the soil surface</tissue>
    </source>
</reference>
<name>A0A0A8XTQ1_ARUDO</name>
<dbReference type="EMBL" id="GBRH01281792">
    <property type="protein sequence ID" value="JAD16103.1"/>
    <property type="molecule type" value="Transcribed_RNA"/>
</dbReference>
<accession>A0A0A8XTQ1</accession>
<proteinExistence type="predicted"/>
<evidence type="ECO:0000313" key="1">
    <source>
        <dbReference type="EMBL" id="JAD16103.1"/>
    </source>
</evidence>